<gene>
    <name evidence="1" type="ORF">IQ26_01899</name>
</gene>
<evidence type="ECO:0000313" key="1">
    <source>
        <dbReference type="EMBL" id="TWI39669.1"/>
    </source>
</evidence>
<evidence type="ECO:0000313" key="2">
    <source>
        <dbReference type="Proteomes" id="UP000317122"/>
    </source>
</evidence>
<protein>
    <submittedName>
        <fullName evidence="1">Uncharacterized protein</fullName>
    </submittedName>
</protein>
<reference evidence="1 2" key="1">
    <citation type="journal article" date="2015" name="Stand. Genomic Sci.">
        <title>Genomic Encyclopedia of Bacterial and Archaeal Type Strains, Phase III: the genomes of soil and plant-associated and newly described type strains.</title>
        <authorList>
            <person name="Whitman W.B."/>
            <person name="Woyke T."/>
            <person name="Klenk H.P."/>
            <person name="Zhou Y."/>
            <person name="Lilburn T.G."/>
            <person name="Beck B.J."/>
            <person name="De Vos P."/>
            <person name="Vandamme P."/>
            <person name="Eisen J.A."/>
            <person name="Garrity G."/>
            <person name="Hugenholtz P."/>
            <person name="Kyrpides N.C."/>
        </authorList>
    </citation>
    <scope>NUCLEOTIDE SEQUENCE [LARGE SCALE GENOMIC DNA]</scope>
    <source>
        <strain evidence="1 2">CGMCC 1.2546</strain>
    </source>
</reference>
<organism evidence="1 2">
    <name type="scientific">Mesorhizobium tianshanense</name>
    <dbReference type="NCBI Taxonomy" id="39844"/>
    <lineage>
        <taxon>Bacteria</taxon>
        <taxon>Pseudomonadati</taxon>
        <taxon>Pseudomonadota</taxon>
        <taxon>Alphaproteobacteria</taxon>
        <taxon>Hyphomicrobiales</taxon>
        <taxon>Phyllobacteriaceae</taxon>
        <taxon>Mesorhizobium</taxon>
    </lineage>
</organism>
<proteinExistence type="predicted"/>
<name>A0A562P5I0_9HYPH</name>
<accession>A0A562P5I0</accession>
<comment type="caution">
    <text evidence="1">The sequence shown here is derived from an EMBL/GenBank/DDBJ whole genome shotgun (WGS) entry which is preliminary data.</text>
</comment>
<keyword evidence="2" id="KW-1185">Reference proteome</keyword>
<dbReference type="AlphaFoldDB" id="A0A562P5I0"/>
<dbReference type="Proteomes" id="UP000317122">
    <property type="component" value="Unassembled WGS sequence"/>
</dbReference>
<dbReference type="EMBL" id="VLKT01000009">
    <property type="protein sequence ID" value="TWI39669.1"/>
    <property type="molecule type" value="Genomic_DNA"/>
</dbReference>
<sequence>MRSSCTRQWVDGALAKQLASQSRSARTLGESRLFRGIDDGRGSSTCALYRLDRDFLVSQPEEADPQAEKVLKELSAA</sequence>